<dbReference type="AlphaFoldDB" id="A0A0A9EXN2"/>
<organism evidence="1">
    <name type="scientific">Arundo donax</name>
    <name type="common">Giant reed</name>
    <name type="synonym">Donax arundinaceus</name>
    <dbReference type="NCBI Taxonomy" id="35708"/>
    <lineage>
        <taxon>Eukaryota</taxon>
        <taxon>Viridiplantae</taxon>
        <taxon>Streptophyta</taxon>
        <taxon>Embryophyta</taxon>
        <taxon>Tracheophyta</taxon>
        <taxon>Spermatophyta</taxon>
        <taxon>Magnoliopsida</taxon>
        <taxon>Liliopsida</taxon>
        <taxon>Poales</taxon>
        <taxon>Poaceae</taxon>
        <taxon>PACMAD clade</taxon>
        <taxon>Arundinoideae</taxon>
        <taxon>Arundineae</taxon>
        <taxon>Arundo</taxon>
    </lineage>
</organism>
<name>A0A0A9EXN2_ARUDO</name>
<proteinExistence type="predicted"/>
<sequence>MQEFGDHLDSASSNLPSSYLDCIHCTSEQIVYATEITTPKWL</sequence>
<evidence type="ECO:0000313" key="1">
    <source>
        <dbReference type="EMBL" id="JAE03734.1"/>
    </source>
</evidence>
<reference evidence="1" key="2">
    <citation type="journal article" date="2015" name="Data Brief">
        <title>Shoot transcriptome of the giant reed, Arundo donax.</title>
        <authorList>
            <person name="Barrero R.A."/>
            <person name="Guerrero F.D."/>
            <person name="Moolhuijzen P."/>
            <person name="Goolsby J.A."/>
            <person name="Tidwell J."/>
            <person name="Bellgard S.E."/>
            <person name="Bellgard M.I."/>
        </authorList>
    </citation>
    <scope>NUCLEOTIDE SEQUENCE</scope>
    <source>
        <tissue evidence="1">Shoot tissue taken approximately 20 cm above the soil surface</tissue>
    </source>
</reference>
<dbReference type="EMBL" id="GBRH01194162">
    <property type="protein sequence ID" value="JAE03734.1"/>
    <property type="molecule type" value="Transcribed_RNA"/>
</dbReference>
<protein>
    <submittedName>
        <fullName evidence="1">Uncharacterized protein</fullName>
    </submittedName>
</protein>
<reference evidence="1" key="1">
    <citation type="submission" date="2014-09" db="EMBL/GenBank/DDBJ databases">
        <authorList>
            <person name="Magalhaes I.L.F."/>
            <person name="Oliveira U."/>
            <person name="Santos F.R."/>
            <person name="Vidigal T.H.D.A."/>
            <person name="Brescovit A.D."/>
            <person name="Santos A.J."/>
        </authorList>
    </citation>
    <scope>NUCLEOTIDE SEQUENCE</scope>
    <source>
        <tissue evidence="1">Shoot tissue taken approximately 20 cm above the soil surface</tissue>
    </source>
</reference>
<accession>A0A0A9EXN2</accession>